<evidence type="ECO:0000256" key="4">
    <source>
        <dbReference type="ARBA" id="ARBA00023270"/>
    </source>
</evidence>
<dbReference type="GO" id="GO:0009423">
    <property type="term" value="P:chorismate biosynthetic process"/>
    <property type="evidence" value="ECO:0007669"/>
    <property type="project" value="UniProtKB-UniRule"/>
</dbReference>
<dbReference type="Gene3D" id="3.20.20.70">
    <property type="entry name" value="Aldolase class I"/>
    <property type="match status" value="1"/>
</dbReference>
<dbReference type="RefSeq" id="WP_071649304.1">
    <property type="nucleotide sequence ID" value="NZ_CP017962.1"/>
</dbReference>
<dbReference type="PANTHER" id="PTHR43699:SF1">
    <property type="entry name" value="3-DEHYDROQUINATE DEHYDRATASE"/>
    <property type="match status" value="1"/>
</dbReference>
<evidence type="ECO:0000313" key="6">
    <source>
        <dbReference type="EMBL" id="APC49101.1"/>
    </source>
</evidence>
<comment type="function">
    <text evidence="5">Involved in the third step of the chorismate pathway, which leads to the biosynthesis of aromatic amino acids. Catalyzes the cis-dehydration of 3-dehydroquinate (DHQ) and introduces the first double bond of the aromatic ring to yield 3-dehydroshikimate.</text>
</comment>
<dbReference type="GO" id="GO:0003855">
    <property type="term" value="F:3-dehydroquinate dehydratase activity"/>
    <property type="evidence" value="ECO:0007669"/>
    <property type="project" value="UniProtKB-UniRule"/>
</dbReference>
<dbReference type="EC" id="4.2.1.10" evidence="5"/>
<dbReference type="EMBL" id="CP017962">
    <property type="protein sequence ID" value="APC49101.1"/>
    <property type="molecule type" value="Genomic_DNA"/>
</dbReference>
<dbReference type="GO" id="GO:0046279">
    <property type="term" value="P:3,4-dihydroxybenzoate biosynthetic process"/>
    <property type="evidence" value="ECO:0007669"/>
    <property type="project" value="UniProtKB-ARBA"/>
</dbReference>
<feature type="binding site" evidence="5">
    <location>
        <position position="233"/>
    </location>
    <ligand>
        <name>3-dehydroquinate</name>
        <dbReference type="ChEBI" id="CHEBI:32364"/>
    </ligand>
</feature>
<feature type="binding site" evidence="5">
    <location>
        <position position="82"/>
    </location>
    <ligand>
        <name>3-dehydroquinate</name>
        <dbReference type="ChEBI" id="CHEBI:32364"/>
    </ligand>
</feature>
<dbReference type="Pfam" id="PF01487">
    <property type="entry name" value="DHquinase_I"/>
    <property type="match status" value="1"/>
</dbReference>
<feature type="binding site" evidence="5">
    <location>
        <position position="237"/>
    </location>
    <ligand>
        <name>3-dehydroquinate</name>
        <dbReference type="ChEBI" id="CHEBI:32364"/>
    </ligand>
</feature>
<organism evidence="6 7">
    <name type="scientific">Virgibacillus halodenitrificans</name>
    <name type="common">Bacillus halodenitrificans</name>
    <dbReference type="NCBI Taxonomy" id="1482"/>
    <lineage>
        <taxon>Bacteria</taxon>
        <taxon>Bacillati</taxon>
        <taxon>Bacillota</taxon>
        <taxon>Bacilli</taxon>
        <taxon>Bacillales</taxon>
        <taxon>Bacillaceae</taxon>
        <taxon>Virgibacillus</taxon>
    </lineage>
</organism>
<evidence type="ECO:0000256" key="5">
    <source>
        <dbReference type="HAMAP-Rule" id="MF_00214"/>
    </source>
</evidence>
<comment type="subunit">
    <text evidence="5">Homodimer.</text>
</comment>
<dbReference type="HAMAP" id="MF_00214">
    <property type="entry name" value="AroD"/>
    <property type="match status" value="1"/>
</dbReference>
<dbReference type="InterPro" id="IPR050146">
    <property type="entry name" value="Type-I_3-dehydroquinase"/>
</dbReference>
<feature type="active site" description="Proton donor/acceptor" evidence="5">
    <location>
        <position position="144"/>
    </location>
</feature>
<comment type="catalytic activity">
    <reaction evidence="1 5">
        <text>3-dehydroquinate = 3-dehydroshikimate + H2O</text>
        <dbReference type="Rhea" id="RHEA:21096"/>
        <dbReference type="ChEBI" id="CHEBI:15377"/>
        <dbReference type="ChEBI" id="CHEBI:16630"/>
        <dbReference type="ChEBI" id="CHEBI:32364"/>
        <dbReference type="EC" id="4.2.1.10"/>
    </reaction>
</comment>
<dbReference type="AlphaFoldDB" id="A0AAC9J036"/>
<dbReference type="GeneID" id="71515370"/>
<gene>
    <name evidence="5" type="primary">aroD</name>
    <name evidence="6" type="ORF">BME96_13240</name>
</gene>
<dbReference type="InterPro" id="IPR001381">
    <property type="entry name" value="DHquinase_I"/>
</dbReference>
<feature type="binding site" evidence="5">
    <location>
        <begin position="46"/>
        <end position="48"/>
    </location>
    <ligand>
        <name>3-dehydroquinate</name>
        <dbReference type="ChEBI" id="CHEBI:32364"/>
    </ligand>
</feature>
<dbReference type="KEGG" id="vhl:BME96_13240"/>
<dbReference type="Proteomes" id="UP000182945">
    <property type="component" value="Chromosome"/>
</dbReference>
<comment type="pathway">
    <text evidence="5">Metabolic intermediate biosynthesis; chorismate biosynthesis; chorismate from D-erythrose 4-phosphate and phosphoenolpyruvate: step 3/7.</text>
</comment>
<dbReference type="InterPro" id="IPR013785">
    <property type="entry name" value="Aldolase_TIM"/>
</dbReference>
<sequence length="255" mass="28458">MKLVQIGNVKIGEGQPKIIVPMVGKTDKELLDEAESIVGLQPDIVEWRVDKYEGVEQIDAVISLLESLKKVLIDIPILFTFRTIKEGGDCKINHSFYWTLLEAIAKTGQIELIDVELFYDKKDIIKEFIEKAQRHNTKVVISNHDFTKTPSNEELSFRLYQMKKLGADILKIAVMPQSSIDVLNLMHITLSARESGVQQPMITIAMGQLGMISRFSGELFSSAATFAAGKQASAPGQVDIHSLRKGLSLLRCQTE</sequence>
<keyword evidence="2 5" id="KW-0057">Aromatic amino acid biosynthesis</keyword>
<dbReference type="NCBIfam" id="TIGR01093">
    <property type="entry name" value="aroD"/>
    <property type="match status" value="1"/>
</dbReference>
<dbReference type="CDD" id="cd00502">
    <property type="entry name" value="DHQase_I"/>
    <property type="match status" value="1"/>
</dbReference>
<name>A0AAC9J036_VIRHA</name>
<feature type="active site" description="Schiff-base intermediate with substrate" evidence="5">
    <location>
        <position position="171"/>
    </location>
</feature>
<feature type="binding site" evidence="5">
    <location>
        <position position="214"/>
    </location>
    <ligand>
        <name>3-dehydroquinate</name>
        <dbReference type="ChEBI" id="CHEBI:32364"/>
    </ligand>
</feature>
<evidence type="ECO:0000313" key="7">
    <source>
        <dbReference type="Proteomes" id="UP000182945"/>
    </source>
</evidence>
<protein>
    <recommendedName>
        <fullName evidence="5">3-dehydroquinate dehydratase</fullName>
        <shortName evidence="5">3-dehydroquinase</shortName>
        <ecNumber evidence="5">4.2.1.10</ecNumber>
    </recommendedName>
    <alternativeName>
        <fullName evidence="5">Type I DHQase</fullName>
    </alternativeName>
    <alternativeName>
        <fullName evidence="5">Type I dehydroquinase</fullName>
        <shortName evidence="5">DHQ1</shortName>
    </alternativeName>
</protein>
<dbReference type="GO" id="GO:0008652">
    <property type="term" value="P:amino acid biosynthetic process"/>
    <property type="evidence" value="ECO:0007669"/>
    <property type="project" value="UniProtKB-KW"/>
</dbReference>
<keyword evidence="4 5" id="KW-0704">Schiff base</keyword>
<dbReference type="PANTHER" id="PTHR43699">
    <property type="entry name" value="3-DEHYDROQUINATE DEHYDRATASE"/>
    <property type="match status" value="1"/>
</dbReference>
<evidence type="ECO:0000256" key="1">
    <source>
        <dbReference type="ARBA" id="ARBA00001864"/>
    </source>
</evidence>
<dbReference type="FunFam" id="3.20.20.70:FF:000047">
    <property type="entry name" value="3-dehydroquinate dehydratase"/>
    <property type="match status" value="1"/>
</dbReference>
<dbReference type="SUPFAM" id="SSF51569">
    <property type="entry name" value="Aldolase"/>
    <property type="match status" value="1"/>
</dbReference>
<proteinExistence type="inferred from homology"/>
<dbReference type="GO" id="GO:0009073">
    <property type="term" value="P:aromatic amino acid family biosynthetic process"/>
    <property type="evidence" value="ECO:0007669"/>
    <property type="project" value="UniProtKB-KW"/>
</dbReference>
<keyword evidence="5" id="KW-0028">Amino-acid biosynthesis</keyword>
<accession>A0AAC9J036</accession>
<comment type="similarity">
    <text evidence="5">Belongs to the type-I 3-dehydroquinase family.</text>
</comment>
<evidence type="ECO:0000256" key="2">
    <source>
        <dbReference type="ARBA" id="ARBA00023141"/>
    </source>
</evidence>
<comment type="caution">
    <text evidence="5">Lacks conserved residue(s) required for the propagation of feature annotation.</text>
</comment>
<evidence type="ECO:0000256" key="3">
    <source>
        <dbReference type="ARBA" id="ARBA00023239"/>
    </source>
</evidence>
<keyword evidence="3 5" id="KW-0456">Lyase</keyword>
<reference evidence="6 7" key="1">
    <citation type="submission" date="2016-11" db="EMBL/GenBank/DDBJ databases">
        <title>Complete genome sequencing of Virgibacillus halodenitrificans PDB-F2.</title>
        <authorList>
            <person name="Sun Z."/>
            <person name="Zhou Y."/>
            <person name="Li H."/>
        </authorList>
    </citation>
    <scope>NUCLEOTIDE SEQUENCE [LARGE SCALE GENOMIC DNA]</scope>
    <source>
        <strain evidence="6 7">PDB-F2</strain>
    </source>
</reference>